<keyword evidence="2" id="KW-1185">Reference proteome</keyword>
<reference evidence="1 2" key="1">
    <citation type="submission" date="2023-02" db="EMBL/GenBank/DDBJ databases">
        <title>Genome sequence of Mucilaginibacter jinjuensis strain KACC 16571.</title>
        <authorList>
            <person name="Kim S."/>
            <person name="Heo J."/>
            <person name="Kwon S.-W."/>
        </authorList>
    </citation>
    <scope>NUCLEOTIDE SEQUENCE [LARGE SCALE GENOMIC DNA]</scope>
    <source>
        <strain evidence="1 2">KACC 16571</strain>
    </source>
</reference>
<evidence type="ECO:0000313" key="2">
    <source>
        <dbReference type="Proteomes" id="UP001216139"/>
    </source>
</evidence>
<protein>
    <recommendedName>
        <fullName evidence="3">Lipocalin-like protein</fullName>
    </recommendedName>
</protein>
<evidence type="ECO:0008006" key="3">
    <source>
        <dbReference type="Google" id="ProtNLM"/>
    </source>
</evidence>
<evidence type="ECO:0000313" key="1">
    <source>
        <dbReference type="EMBL" id="WCT14376.1"/>
    </source>
</evidence>
<dbReference type="Proteomes" id="UP001216139">
    <property type="component" value="Chromosome"/>
</dbReference>
<sequence length="124" mass="14264">MKALTFLIVLLAILFTRCKSKSTTQDFSGTYVLQTKGEYAIDYDTLIVSADHKSANTYNIQNNSGFQKIRNGVIMLKEFKKTSWVANWNEDKQLLSETDLGRQIQFKDNNKTLVLKNSTYQKIK</sequence>
<name>A0ABY7TEB3_9SPHI</name>
<dbReference type="RefSeq" id="WP_273632861.1">
    <property type="nucleotide sequence ID" value="NZ_CP117167.1"/>
</dbReference>
<organism evidence="1 2">
    <name type="scientific">Mucilaginibacter jinjuensis</name>
    <dbReference type="NCBI Taxonomy" id="1176721"/>
    <lineage>
        <taxon>Bacteria</taxon>
        <taxon>Pseudomonadati</taxon>
        <taxon>Bacteroidota</taxon>
        <taxon>Sphingobacteriia</taxon>
        <taxon>Sphingobacteriales</taxon>
        <taxon>Sphingobacteriaceae</taxon>
        <taxon>Mucilaginibacter</taxon>
    </lineage>
</organism>
<accession>A0ABY7TEB3</accession>
<dbReference type="EMBL" id="CP117167">
    <property type="protein sequence ID" value="WCT14376.1"/>
    <property type="molecule type" value="Genomic_DNA"/>
</dbReference>
<proteinExistence type="predicted"/>
<gene>
    <name evidence="1" type="ORF">PQO05_10570</name>
</gene>